<evidence type="ECO:0000256" key="4">
    <source>
        <dbReference type="ARBA" id="ARBA00023157"/>
    </source>
</evidence>
<dbReference type="Gene3D" id="1.25.40.10">
    <property type="entry name" value="Tetratricopeptide repeat domain"/>
    <property type="match status" value="1"/>
</dbReference>
<dbReference type="Pfam" id="PF00024">
    <property type="entry name" value="PAN_1"/>
    <property type="match status" value="1"/>
</dbReference>
<dbReference type="SMART" id="SM01360">
    <property type="entry name" value="A2M"/>
    <property type="match status" value="1"/>
</dbReference>
<dbReference type="Pfam" id="PF07678">
    <property type="entry name" value="TED_complement"/>
    <property type="match status" value="1"/>
</dbReference>
<dbReference type="InterPro" id="IPR041246">
    <property type="entry name" value="Bact_MG10"/>
</dbReference>
<dbReference type="Pfam" id="PF21142">
    <property type="entry name" value="A2M_bMG2"/>
    <property type="match status" value="1"/>
</dbReference>
<comment type="caution">
    <text evidence="7">The sequence shown here is derived from an EMBL/GenBank/DDBJ whole genome shotgun (WGS) entry which is preliminary data.</text>
</comment>
<dbReference type="InterPro" id="IPR051802">
    <property type="entry name" value="YfhM-like"/>
</dbReference>
<name>A0ABS0S714_9HYPH</name>
<dbReference type="InterPro" id="IPR021868">
    <property type="entry name" value="Alpha_2_Macroglob_MG3"/>
</dbReference>
<dbReference type="InterPro" id="IPR026284">
    <property type="entry name" value="A2MG_proteobact"/>
</dbReference>
<dbReference type="InterPro" id="IPR003609">
    <property type="entry name" value="Pan_app"/>
</dbReference>
<dbReference type="Pfam" id="PF01835">
    <property type="entry name" value="MG2"/>
    <property type="match status" value="1"/>
</dbReference>
<dbReference type="RefSeq" id="WP_198473061.1">
    <property type="nucleotide sequence ID" value="NZ_JADGMQ010000001.1"/>
</dbReference>
<accession>A0ABS0S714</accession>
<gene>
    <name evidence="7" type="ORF">IOD40_00050</name>
</gene>
<keyword evidence="3" id="KW-0677">Repeat</keyword>
<keyword evidence="8" id="KW-1185">Reference proteome</keyword>
<dbReference type="Pfam" id="PF11974">
    <property type="entry name" value="bMG3"/>
    <property type="match status" value="1"/>
</dbReference>
<dbReference type="InterPro" id="IPR049120">
    <property type="entry name" value="A2M_bMG2"/>
</dbReference>
<dbReference type="InterPro" id="IPR000177">
    <property type="entry name" value="Apple"/>
</dbReference>
<dbReference type="PIRSF" id="PIRSF038980">
    <property type="entry name" value="A2M_bac"/>
    <property type="match status" value="1"/>
</dbReference>
<sequence>MFLRTVRLISVIAGLALTSTLPAFAQNAERSVEITQDADYFGFDLRTEPNVSLDACEAVCLADNDCRAFTYNTKAQWCFLKSDYGVTKPFVGAIAGKIVERGEEEDIGAPAGLSYVPDYIRDEANRFSRELAARPKPEGSGLVQLLIQGASSASSGDAANAVAAYSAAVTIEPDNVTTWLDLARAYISLAGGTGNDANSAQTNALYPVLNAYTRSRSTQDRATALQLLAIGLEMRSLSRAALTAYEASLDLVQDDEIEAAYLDLRERKGFRILNHTVDSDLASPRVCVQFSENLVKAGVDYATFFTVDGAAPKAVEAREQQVCVEGLDHGKQYQITVRQGLPSTIGEKTTAPVDLSIYVRDRAPSVRFSTENFVLPAAGRHGIPMVSVNSASAKLKLHRVGDRGLAAMLNNNLFLRQVDEYSLSTVSQNLGELVWEGSIDLEIDLNKDVLTSFPVNEALAERQPGVYVLTAKAEGDTSESWASQATQWFVVSDIGLTTYSGDHGLTVFARSLETAKPLAGVEIQLLARNNEVLGRATTDSKGHALLEPGTMRGSAGMAPSAITAKSGDADFVFLDLTRAGFDLSDRGVTGRKSPGAIDVFAWTERGVYRAGETVHAAALARDASADAIENLPLTFVFERPDGVIEATKVSGGEALGGHHVPFNLQPTAMRGSWTARIHSDPKAPAIAEVKFLVEDFVPDRIEFELTALTPEIALGEPAGLSVEGRYLYGAPAAGLSLEGDVTVTTSRIWEKFPGYHFGLADEEQISLSSELDLQPTDQTGNAKFEAFVDQAPATTRLLDAKVNVRMREGGGRAVERSTTIRIRPEADIIGIRPDFAGNEVAENSTAGFRVIAVSPQGERIGIRNAQWTLTNIERRYQWYRSNNSWNYEPITVERKVASGQIELSTGEPAALTLPVEWGRYRLEVAGSSMDGPVASVEFNAGWFVSEVSTETPDGLEIALDRDSYKVGDTARLKVSSRFAGELLVAIGSERLFTTTTAFIPAEGGEVEIPVSSEWGAGAYITATLFRAADAETRMPARAIGVKWLTIEPAERKLEVELGTAERGAPREALSIPVSLGGMAPNEQALVMVAAVDVGILNLTRYTPPSPTDFYFGQRRLGVEVRDLYGRLIDGSAGTFGRIRTGGDGGGIVTQGNPPTEELVAFFSGPVQVDGDGNAAISFDLPEFNGTVRVMAVAWSKHAVGQAASDVIVRDPLVVTAGQPRFLAKGDSATIRLDIHNTDGPTGDYAISVESDGKASFDFGGLPSSVALRENARETLFLPIKATTTGDATISIALRHSDGLYVERTLYLPVREPALPLASQRIVRLNGDGGSIRIDNQLLAEHLLDGASVSVGVSRSAALDLPSLLMTLERYPYGCAEQTVSRAMPLLYVSELSSTAGLAVDPDLRKRVQDAILRVMTFQTSGGTFGLWGPDWNDPWLDAYITEFLSRAREAGYDVPVQGFASALDNLQNTLAYTTDVAERGTEIAYSLYVLARNRRASIGDLRYYADARLDEFTSPLARAHLAAALALYGDNVRSEAVFYSAVSQAQTDTARNSLYRSDYGSPLRDGAAILALAAETDAASGVIPELLRFVSSERDRKDYTSTQEEAWLVLAARAIADAGKDLKLEVDGAGYEGNFARRMTGDEVMSTPLTITNRGSEPVEAVITTVAAPIDPLPAGGNGFSIERTYYTFDGNQANITEAAQNDRFVVVLRVHEHNDWFSRVIVTDLLPAGFEIDNPSLVGSAALSNFEWLGEPAAVHSEFLDDRFIAAFDRDGGGEFMVAYVVRAVTPGVYAHPAAIVQDMYRPQFNGRTSAGMMEVTAAR</sequence>
<dbReference type="Gene3D" id="1.50.10.20">
    <property type="match status" value="1"/>
</dbReference>
<dbReference type="InterPro" id="IPR041203">
    <property type="entry name" value="Bact_A2M_MG5"/>
</dbReference>
<dbReference type="SUPFAM" id="SSF48452">
    <property type="entry name" value="TPR-like"/>
    <property type="match status" value="1"/>
</dbReference>
<dbReference type="InterPro" id="IPR019742">
    <property type="entry name" value="MacrogloblnA2_CS"/>
</dbReference>
<dbReference type="PROSITE" id="PS50948">
    <property type="entry name" value="PAN"/>
    <property type="match status" value="1"/>
</dbReference>
<evidence type="ECO:0000259" key="6">
    <source>
        <dbReference type="PROSITE" id="PS50948"/>
    </source>
</evidence>
<dbReference type="Pfam" id="PF00207">
    <property type="entry name" value="A2M"/>
    <property type="match status" value="1"/>
</dbReference>
<proteinExistence type="inferred from homology"/>
<dbReference type="InterPro" id="IPR011625">
    <property type="entry name" value="A2M_N_BRD"/>
</dbReference>
<dbReference type="InterPro" id="IPR008930">
    <property type="entry name" value="Terpenoid_cyclase/PrenylTrfase"/>
</dbReference>
<dbReference type="SMART" id="SM01359">
    <property type="entry name" value="A2M_N_2"/>
    <property type="match status" value="1"/>
</dbReference>
<dbReference type="InterPro" id="IPR047565">
    <property type="entry name" value="Alpha-macroglob_thiol-ester_cl"/>
</dbReference>
<dbReference type="Proteomes" id="UP000601789">
    <property type="component" value="Unassembled WGS sequence"/>
</dbReference>
<feature type="chain" id="PRO_5045912377" evidence="5">
    <location>
        <begin position="26"/>
        <end position="1821"/>
    </location>
</feature>
<protein>
    <submittedName>
        <fullName evidence="7">Alpha-2-macroglobulin family protein</fullName>
    </submittedName>
</protein>
<evidence type="ECO:0000256" key="1">
    <source>
        <dbReference type="ARBA" id="ARBA00010556"/>
    </source>
</evidence>
<dbReference type="PANTHER" id="PTHR40094:SF1">
    <property type="entry name" value="UBIQUITIN DOMAIN-CONTAINING PROTEIN"/>
    <property type="match status" value="1"/>
</dbReference>
<dbReference type="Pfam" id="PF17973">
    <property type="entry name" value="bMG10"/>
    <property type="match status" value="1"/>
</dbReference>
<evidence type="ECO:0000256" key="2">
    <source>
        <dbReference type="ARBA" id="ARBA00022729"/>
    </source>
</evidence>
<dbReference type="InterPro" id="IPR011990">
    <property type="entry name" value="TPR-like_helical_dom_sf"/>
</dbReference>
<dbReference type="PROSITE" id="PS00477">
    <property type="entry name" value="ALPHA_2_MACROGLOBULIN"/>
    <property type="match status" value="1"/>
</dbReference>
<organism evidence="7 8">
    <name type="scientific">Aquamicrobium zhengzhouense</name>
    <dbReference type="NCBI Taxonomy" id="2781738"/>
    <lineage>
        <taxon>Bacteria</taxon>
        <taxon>Pseudomonadati</taxon>
        <taxon>Pseudomonadota</taxon>
        <taxon>Alphaproteobacteria</taxon>
        <taxon>Hyphomicrobiales</taxon>
        <taxon>Phyllobacteriaceae</taxon>
        <taxon>Aquamicrobium</taxon>
    </lineage>
</organism>
<feature type="domain" description="Apple" evidence="6">
    <location>
        <begin position="25"/>
        <end position="103"/>
    </location>
</feature>
<dbReference type="InterPro" id="IPR002890">
    <property type="entry name" value="MG2"/>
</dbReference>
<dbReference type="SMART" id="SM01419">
    <property type="entry name" value="Thiol-ester_cl"/>
    <property type="match status" value="1"/>
</dbReference>
<dbReference type="SUPFAM" id="SSF57414">
    <property type="entry name" value="Hairpin loop containing domain-like"/>
    <property type="match status" value="1"/>
</dbReference>
<dbReference type="PANTHER" id="PTHR40094">
    <property type="entry name" value="ALPHA-2-MACROGLOBULIN HOMOLOG"/>
    <property type="match status" value="1"/>
</dbReference>
<evidence type="ECO:0000313" key="8">
    <source>
        <dbReference type="Proteomes" id="UP000601789"/>
    </source>
</evidence>
<evidence type="ECO:0000256" key="5">
    <source>
        <dbReference type="SAM" id="SignalP"/>
    </source>
</evidence>
<dbReference type="Gene3D" id="3.50.4.10">
    <property type="entry name" value="Hepatocyte Growth Factor"/>
    <property type="match status" value="1"/>
</dbReference>
<dbReference type="InterPro" id="IPR041462">
    <property type="entry name" value="Bact_A2M_MG6"/>
</dbReference>
<dbReference type="CDD" id="cd02891">
    <property type="entry name" value="A2M_like"/>
    <property type="match status" value="1"/>
</dbReference>
<feature type="signal peptide" evidence="5">
    <location>
        <begin position="1"/>
        <end position="25"/>
    </location>
</feature>
<reference evidence="7 8" key="1">
    <citation type="submission" date="2020-10" db="EMBL/GenBank/DDBJ databases">
        <title>Aquamicrobium zhengzhouensis sp. nov., a exopolysaccharide producing bacterium isolated from farmland soil.</title>
        <authorList>
            <person name="Wang X."/>
        </authorList>
    </citation>
    <scope>NUCLEOTIDE SEQUENCE [LARGE SCALE GENOMIC DNA]</scope>
    <source>
        <strain evidence="8">cd-1</strain>
    </source>
</reference>
<dbReference type="SUPFAM" id="SSF48239">
    <property type="entry name" value="Terpenoid cyclases/Protein prenyltransferases"/>
    <property type="match status" value="1"/>
</dbReference>
<comment type="similarity">
    <text evidence="1">Belongs to the protease inhibitor I39 (alpha-2-macroglobulin) family. Bacterial alpha-2-macroglobulin subfamily.</text>
</comment>
<dbReference type="InterPro" id="IPR001599">
    <property type="entry name" value="Macroglobln_a2"/>
</dbReference>
<dbReference type="InterPro" id="IPR011626">
    <property type="entry name" value="Alpha-macroglobulin_TED"/>
</dbReference>
<dbReference type="Pfam" id="PF07703">
    <property type="entry name" value="A2M_BRD"/>
    <property type="match status" value="1"/>
</dbReference>
<dbReference type="Gene3D" id="2.60.40.1930">
    <property type="match status" value="1"/>
</dbReference>
<evidence type="ECO:0000256" key="3">
    <source>
        <dbReference type="ARBA" id="ARBA00022737"/>
    </source>
</evidence>
<dbReference type="CDD" id="cd01100">
    <property type="entry name" value="APPLE_Factor_XI_like"/>
    <property type="match status" value="1"/>
</dbReference>
<dbReference type="EMBL" id="JADGMQ010000001">
    <property type="protein sequence ID" value="MBI1619057.1"/>
    <property type="molecule type" value="Genomic_DNA"/>
</dbReference>
<keyword evidence="2 5" id="KW-0732">Signal</keyword>
<keyword evidence="4" id="KW-1015">Disulfide bond</keyword>
<dbReference type="Pfam" id="PF17972">
    <property type="entry name" value="bMG5"/>
    <property type="match status" value="1"/>
</dbReference>
<dbReference type="Pfam" id="PF17962">
    <property type="entry name" value="bMG6"/>
    <property type="match status" value="1"/>
</dbReference>
<evidence type="ECO:0000313" key="7">
    <source>
        <dbReference type="EMBL" id="MBI1619057.1"/>
    </source>
</evidence>